<evidence type="ECO:0000313" key="2">
    <source>
        <dbReference type="EMBL" id="KAL2713985.1"/>
    </source>
</evidence>
<comment type="caution">
    <text evidence="2">The sequence shown here is derived from an EMBL/GenBank/DDBJ whole genome shotgun (WGS) entry which is preliminary data.</text>
</comment>
<dbReference type="Proteomes" id="UP001607302">
    <property type="component" value="Unassembled WGS sequence"/>
</dbReference>
<evidence type="ECO:0000313" key="3">
    <source>
        <dbReference type="Proteomes" id="UP001607302"/>
    </source>
</evidence>
<sequence>KTRLVVPHIGGSKNNQTRRRNGSRYSEVNGQREGASLNLWMRRKRRAARGHSKSFPMCE</sequence>
<reference evidence="2 3" key="1">
    <citation type="journal article" date="2024" name="Ann. Entomol. Soc. Am.">
        <title>Genomic analyses of the southern and eastern yellowjacket wasps (Hymenoptera: Vespidae) reveal evolutionary signatures of social life.</title>
        <authorList>
            <person name="Catto M.A."/>
            <person name="Caine P.B."/>
            <person name="Orr S.E."/>
            <person name="Hunt B.G."/>
            <person name="Goodisman M.A.D."/>
        </authorList>
    </citation>
    <scope>NUCLEOTIDE SEQUENCE [LARGE SCALE GENOMIC DNA]</scope>
    <source>
        <strain evidence="2">233</strain>
        <tissue evidence="2">Head and thorax</tissue>
    </source>
</reference>
<gene>
    <name evidence="2" type="ORF">V1478_016542</name>
</gene>
<evidence type="ECO:0000256" key="1">
    <source>
        <dbReference type="SAM" id="MobiDB-lite"/>
    </source>
</evidence>
<protein>
    <submittedName>
        <fullName evidence="2">Uncharacterized protein</fullName>
    </submittedName>
</protein>
<dbReference type="AlphaFoldDB" id="A0ABD2A032"/>
<proteinExistence type="predicted"/>
<name>A0ABD2A032_VESSQ</name>
<feature type="non-terminal residue" evidence="2">
    <location>
        <position position="1"/>
    </location>
</feature>
<keyword evidence="3" id="KW-1185">Reference proteome</keyword>
<dbReference type="EMBL" id="JAUDFV010000157">
    <property type="protein sequence ID" value="KAL2713985.1"/>
    <property type="molecule type" value="Genomic_DNA"/>
</dbReference>
<feature type="region of interest" description="Disordered" evidence="1">
    <location>
        <begin position="1"/>
        <end position="29"/>
    </location>
</feature>
<accession>A0ABD2A032</accession>
<organism evidence="2 3">
    <name type="scientific">Vespula squamosa</name>
    <name type="common">Southern yellow jacket</name>
    <name type="synonym">Wasp</name>
    <dbReference type="NCBI Taxonomy" id="30214"/>
    <lineage>
        <taxon>Eukaryota</taxon>
        <taxon>Metazoa</taxon>
        <taxon>Ecdysozoa</taxon>
        <taxon>Arthropoda</taxon>
        <taxon>Hexapoda</taxon>
        <taxon>Insecta</taxon>
        <taxon>Pterygota</taxon>
        <taxon>Neoptera</taxon>
        <taxon>Endopterygota</taxon>
        <taxon>Hymenoptera</taxon>
        <taxon>Apocrita</taxon>
        <taxon>Aculeata</taxon>
        <taxon>Vespoidea</taxon>
        <taxon>Vespidae</taxon>
        <taxon>Vespinae</taxon>
        <taxon>Vespula</taxon>
    </lineage>
</organism>